<evidence type="ECO:0000256" key="4">
    <source>
        <dbReference type="HAMAP-Rule" id="MF_00925"/>
    </source>
</evidence>
<comment type="similarity">
    <text evidence="4">Belongs to the BamE family.</text>
</comment>
<evidence type="ECO:0000259" key="5">
    <source>
        <dbReference type="Pfam" id="PF04355"/>
    </source>
</evidence>
<gene>
    <name evidence="4" type="primary">bamE</name>
    <name evidence="6" type="ORF">V6E02_11930</name>
</gene>
<dbReference type="InterPro" id="IPR007450">
    <property type="entry name" value="BamE_dom"/>
</dbReference>
<comment type="subunit">
    <text evidence="4">Part of the Bam complex.</text>
</comment>
<keyword evidence="1 4" id="KW-0732">Signal</keyword>
<comment type="caution">
    <text evidence="6">The sequence shown here is derived from an EMBL/GenBank/DDBJ whole genome shotgun (WGS) entry which is preliminary data.</text>
</comment>
<evidence type="ECO:0000313" key="6">
    <source>
        <dbReference type="EMBL" id="MEO1767919.1"/>
    </source>
</evidence>
<keyword evidence="7" id="KW-1185">Reference proteome</keyword>
<feature type="domain" description="Outer membrane protein assembly factor BamE" evidence="5">
    <location>
        <begin position="47"/>
        <end position="115"/>
    </location>
</feature>
<dbReference type="PANTHER" id="PTHR37482:SF1">
    <property type="entry name" value="OUTER MEMBRANE PROTEIN ASSEMBLY FACTOR BAME"/>
    <property type="match status" value="1"/>
</dbReference>
<comment type="function">
    <text evidence="4">Part of the outer membrane protein assembly complex, which is involved in assembly and insertion of beta-barrel proteins into the outer membrane.</text>
</comment>
<dbReference type="HAMAP" id="MF_00925">
    <property type="entry name" value="OM_assembly_BamE"/>
    <property type="match status" value="1"/>
</dbReference>
<protein>
    <recommendedName>
        <fullName evidence="4">Outer membrane protein assembly factor BamE</fullName>
    </recommendedName>
</protein>
<evidence type="ECO:0000256" key="2">
    <source>
        <dbReference type="ARBA" id="ARBA00023136"/>
    </source>
</evidence>
<evidence type="ECO:0000256" key="3">
    <source>
        <dbReference type="ARBA" id="ARBA00023237"/>
    </source>
</evidence>
<feature type="chain" id="PRO_5044925004" description="Outer membrane protein assembly factor BamE" evidence="4">
    <location>
        <begin position="29"/>
        <end position="171"/>
    </location>
</feature>
<keyword evidence="3 4" id="KW-0998">Cell outer membrane</keyword>
<dbReference type="Gene3D" id="3.30.1450.10">
    <property type="match status" value="1"/>
</dbReference>
<name>A0ABV0EKG8_9BURK</name>
<sequence length="171" mass="18839" precursor="true">MYAFFLGNPMRRSALLSVLWLAAVPGLAGCSVTQIAPEPYKLEIQQGNVITQEMAAKLAPGMTRAQVRFLLGSPPITDPFHANRWDYVYRLAKGSKLEEERKLTLFFENDQLVRVAGDVAPLTAEDQAQAEKQPARGVNEVVLSKADPNAPPAPPPEEKGFFGRMLEKIGF</sequence>
<feature type="signal peptide" evidence="4">
    <location>
        <begin position="1"/>
        <end position="28"/>
    </location>
</feature>
<evidence type="ECO:0000256" key="1">
    <source>
        <dbReference type="ARBA" id="ARBA00022729"/>
    </source>
</evidence>
<accession>A0ABV0EKG8</accession>
<organism evidence="6 7">
    <name type="scientific">Thiobacter aerophilum</name>
    <dbReference type="NCBI Taxonomy" id="3121275"/>
    <lineage>
        <taxon>Bacteria</taxon>
        <taxon>Pseudomonadati</taxon>
        <taxon>Pseudomonadota</taxon>
        <taxon>Betaproteobacteria</taxon>
        <taxon>Burkholderiales</taxon>
        <taxon>Thiobacteraceae</taxon>
        <taxon>Thiobacter</taxon>
    </lineage>
</organism>
<reference evidence="6 7" key="1">
    <citation type="submission" date="2024-02" db="EMBL/GenBank/DDBJ databases">
        <title>New thermophilic sulfur-oxidizing bacteria from a hot springs of the Uzon caldera (Kamchatka, Russia).</title>
        <authorList>
            <person name="Dukat A.M."/>
            <person name="Elcheninov A.G."/>
            <person name="Frolov E.N."/>
        </authorList>
    </citation>
    <scope>NUCLEOTIDE SEQUENCE [LARGE SCALE GENOMIC DNA]</scope>
    <source>
        <strain evidence="6 7">AK1</strain>
    </source>
</reference>
<dbReference type="Proteomes" id="UP001482231">
    <property type="component" value="Unassembled WGS sequence"/>
</dbReference>
<dbReference type="InterPro" id="IPR037873">
    <property type="entry name" value="BamE-like"/>
</dbReference>
<proteinExistence type="inferred from homology"/>
<dbReference type="RefSeq" id="WP_347309031.1">
    <property type="nucleotide sequence ID" value="NZ_JBAJEX010000013.1"/>
</dbReference>
<dbReference type="EMBL" id="JBAJEX010000013">
    <property type="protein sequence ID" value="MEO1767919.1"/>
    <property type="molecule type" value="Genomic_DNA"/>
</dbReference>
<comment type="subcellular location">
    <subcellularLocation>
        <location evidence="4">Cell outer membrane</location>
    </subcellularLocation>
</comment>
<keyword evidence="2 4" id="KW-0472">Membrane</keyword>
<dbReference type="Pfam" id="PF04355">
    <property type="entry name" value="BamE"/>
    <property type="match status" value="1"/>
</dbReference>
<dbReference type="PANTHER" id="PTHR37482">
    <property type="entry name" value="OUTER MEMBRANE PROTEIN ASSEMBLY FACTOR BAME"/>
    <property type="match status" value="1"/>
</dbReference>
<evidence type="ECO:0000313" key="7">
    <source>
        <dbReference type="Proteomes" id="UP001482231"/>
    </source>
</evidence>
<dbReference type="InterPro" id="IPR026592">
    <property type="entry name" value="BamE"/>
</dbReference>